<evidence type="ECO:0000256" key="4">
    <source>
        <dbReference type="ARBA" id="ARBA00022692"/>
    </source>
</evidence>
<feature type="transmembrane region" description="Helical" evidence="7">
    <location>
        <begin position="271"/>
        <end position="292"/>
    </location>
</feature>
<name>A0A060ICU6_RHIET</name>
<feature type="transmembrane region" description="Helical" evidence="7">
    <location>
        <begin position="145"/>
        <end position="165"/>
    </location>
</feature>
<dbReference type="KEGG" id="rei:IE4771_PE00313"/>
<dbReference type="CDD" id="cd06261">
    <property type="entry name" value="TM_PBP2"/>
    <property type="match status" value="1"/>
</dbReference>
<keyword evidence="5 7" id="KW-1133">Transmembrane helix</keyword>
<reference evidence="9 10" key="1">
    <citation type="submission" date="2013-12" db="EMBL/GenBank/DDBJ databases">
        <title>Complete genome sequence of Rhizobium etli bv. mimosae IE4771.</title>
        <authorList>
            <person name="Bustos P."/>
            <person name="Santamaria R.I."/>
            <person name="Lozano L."/>
            <person name="Ormeno-Orrillo E."/>
            <person name="Rogel M.A."/>
            <person name="Romero D."/>
            <person name="Cevallos M.A."/>
            <person name="Martinez-Romero E."/>
            <person name="Gonzalez V."/>
        </authorList>
    </citation>
    <scope>NUCLEOTIDE SEQUENCE [LARGE SCALE GENOMIC DNA]</scope>
    <source>
        <strain evidence="9 10">IE4771</strain>
        <plasmid evidence="10">Plasmid pRetIE4771e</plasmid>
    </source>
</reference>
<dbReference type="OrthoDB" id="9807402at2"/>
<dbReference type="HOGENOM" id="CLU_036879_0_2_5"/>
<dbReference type="PANTHER" id="PTHR43163">
    <property type="entry name" value="DIPEPTIDE TRANSPORT SYSTEM PERMEASE PROTEIN DPPB-RELATED"/>
    <property type="match status" value="1"/>
</dbReference>
<evidence type="ECO:0000313" key="9">
    <source>
        <dbReference type="EMBL" id="AIC31537.1"/>
    </source>
</evidence>
<dbReference type="InterPro" id="IPR000515">
    <property type="entry name" value="MetI-like"/>
</dbReference>
<keyword evidence="2 7" id="KW-0813">Transport</keyword>
<dbReference type="Pfam" id="PF00528">
    <property type="entry name" value="BPD_transp_1"/>
    <property type="match status" value="1"/>
</dbReference>
<gene>
    <name evidence="9" type="ORF">IE4771_PE00313</name>
</gene>
<dbReference type="Gene3D" id="1.10.3720.10">
    <property type="entry name" value="MetI-like"/>
    <property type="match status" value="1"/>
</dbReference>
<keyword evidence="6 7" id="KW-0472">Membrane</keyword>
<feature type="domain" description="ABC transmembrane type-1" evidence="8">
    <location>
        <begin position="95"/>
        <end position="296"/>
    </location>
</feature>
<dbReference type="PANTHER" id="PTHR43163:SF6">
    <property type="entry name" value="DIPEPTIDE TRANSPORT SYSTEM PERMEASE PROTEIN DPPB-RELATED"/>
    <property type="match status" value="1"/>
</dbReference>
<evidence type="ECO:0000256" key="3">
    <source>
        <dbReference type="ARBA" id="ARBA00022475"/>
    </source>
</evidence>
<evidence type="ECO:0000256" key="1">
    <source>
        <dbReference type="ARBA" id="ARBA00004651"/>
    </source>
</evidence>
<keyword evidence="4 7" id="KW-0812">Transmembrane</keyword>
<dbReference type="InterPro" id="IPR035906">
    <property type="entry name" value="MetI-like_sf"/>
</dbReference>
<keyword evidence="3" id="KW-1003">Cell membrane</keyword>
<evidence type="ECO:0000256" key="6">
    <source>
        <dbReference type="ARBA" id="ARBA00023136"/>
    </source>
</evidence>
<comment type="subcellular location">
    <subcellularLocation>
        <location evidence="1 7">Cell membrane</location>
        <topology evidence="1 7">Multi-pass membrane protein</topology>
    </subcellularLocation>
</comment>
<protein>
    <submittedName>
        <fullName evidence="9">Oligopeptide/dipeptide ABC transporter permease protein</fullName>
    </submittedName>
</protein>
<dbReference type="Proteomes" id="UP000027180">
    <property type="component" value="Plasmid pRetIE4771e"/>
</dbReference>
<feature type="transmembrane region" description="Helical" evidence="7">
    <location>
        <begin position="99"/>
        <end position="124"/>
    </location>
</feature>
<proteinExistence type="inferred from homology"/>
<feature type="transmembrane region" description="Helical" evidence="7">
    <location>
        <begin position="171"/>
        <end position="192"/>
    </location>
</feature>
<organism evidence="9 10">
    <name type="scientific">Rhizobium etli bv. mimosae str. IE4771</name>
    <dbReference type="NCBI Taxonomy" id="1432050"/>
    <lineage>
        <taxon>Bacteria</taxon>
        <taxon>Pseudomonadati</taxon>
        <taxon>Pseudomonadota</taxon>
        <taxon>Alphaproteobacteria</taxon>
        <taxon>Hyphomicrobiales</taxon>
        <taxon>Rhizobiaceae</taxon>
        <taxon>Rhizobium/Agrobacterium group</taxon>
        <taxon>Rhizobium</taxon>
    </lineage>
</organism>
<evidence type="ECO:0000256" key="7">
    <source>
        <dbReference type="RuleBase" id="RU363032"/>
    </source>
</evidence>
<comment type="similarity">
    <text evidence="7">Belongs to the binding-protein-dependent transport system permease family.</text>
</comment>
<dbReference type="GO" id="GO:0055085">
    <property type="term" value="P:transmembrane transport"/>
    <property type="evidence" value="ECO:0007669"/>
    <property type="project" value="InterPro"/>
</dbReference>
<evidence type="ECO:0000313" key="10">
    <source>
        <dbReference type="Proteomes" id="UP000027180"/>
    </source>
</evidence>
<dbReference type="GO" id="GO:0005886">
    <property type="term" value="C:plasma membrane"/>
    <property type="evidence" value="ECO:0007669"/>
    <property type="project" value="UniProtKB-SubCell"/>
</dbReference>
<dbReference type="AlphaFoldDB" id="A0A060ICU6"/>
<accession>A0A060ICU6</accession>
<evidence type="ECO:0000256" key="2">
    <source>
        <dbReference type="ARBA" id="ARBA00022448"/>
    </source>
</evidence>
<dbReference type="RefSeq" id="WP_040142855.1">
    <property type="nucleotide sequence ID" value="NZ_CP006991.1"/>
</dbReference>
<dbReference type="SUPFAM" id="SSF161098">
    <property type="entry name" value="MetI-like"/>
    <property type="match status" value="1"/>
</dbReference>
<sequence>MSLTYFLRRAAFAALALAALMTAAFFLVRLTGDPVNLYLPVDASDAAREAMRVRLGLDRSLLAQFFDWAWDMLSLDFGMSLWHHRPAMDVVLEALPNTLALGAIALALAFTAAIVVGSIAAVNAGSWIDRGINLLSQSAASVPDFWLGLMGVLLFAVTFRILPTSGFGGPVYWVLPVACLFARPFGTLVQIVRGSMIEALNATFVRTARAKGARGGRVTFVHALRNALLPAVTVTGDLAAQFAGGGGVVEVVFGFPGIGKLLIDGILKRDFAIVQASIFAVAVVIFVINILIDMLYASIDPRVRVE</sequence>
<evidence type="ECO:0000259" key="8">
    <source>
        <dbReference type="PROSITE" id="PS50928"/>
    </source>
</evidence>
<dbReference type="PROSITE" id="PS50928">
    <property type="entry name" value="ABC_TM1"/>
    <property type="match status" value="1"/>
</dbReference>
<keyword evidence="9" id="KW-0614">Plasmid</keyword>
<dbReference type="EMBL" id="CP006991">
    <property type="protein sequence ID" value="AIC31537.1"/>
    <property type="molecule type" value="Genomic_DNA"/>
</dbReference>
<geneLocation type="plasmid" evidence="9 10">
    <name>pRetIE4771e</name>
</geneLocation>
<evidence type="ECO:0000256" key="5">
    <source>
        <dbReference type="ARBA" id="ARBA00022989"/>
    </source>
</evidence>